<dbReference type="Pfam" id="PF14903">
    <property type="entry name" value="WG_beta_rep"/>
    <property type="match status" value="2"/>
</dbReference>
<dbReference type="EMBL" id="CP003879">
    <property type="protein sequence ID" value="AFU68113.1"/>
    <property type="molecule type" value="Genomic_DNA"/>
</dbReference>
<feature type="signal peptide" evidence="1">
    <location>
        <begin position="1"/>
        <end position="19"/>
    </location>
</feature>
<evidence type="ECO:0008006" key="4">
    <source>
        <dbReference type="Google" id="ProtNLM"/>
    </source>
</evidence>
<gene>
    <name evidence="2" type="ordered locus">P700755_001152</name>
</gene>
<dbReference type="eggNOG" id="COG4886">
    <property type="taxonomic scope" value="Bacteria"/>
</dbReference>
<organism evidence="2 3">
    <name type="scientific">Psychroflexus torquis (strain ATCC 700755 / CIP 106069 / ACAM 623)</name>
    <dbReference type="NCBI Taxonomy" id="313595"/>
    <lineage>
        <taxon>Bacteria</taxon>
        <taxon>Pseudomonadati</taxon>
        <taxon>Bacteroidota</taxon>
        <taxon>Flavobacteriia</taxon>
        <taxon>Flavobacteriales</taxon>
        <taxon>Flavobacteriaceae</taxon>
        <taxon>Psychroflexus</taxon>
    </lineage>
</organism>
<evidence type="ECO:0000313" key="3">
    <source>
        <dbReference type="Proteomes" id="UP000008514"/>
    </source>
</evidence>
<dbReference type="InterPro" id="IPR032774">
    <property type="entry name" value="WG_beta_rep"/>
</dbReference>
<evidence type="ECO:0000256" key="1">
    <source>
        <dbReference type="SAM" id="SignalP"/>
    </source>
</evidence>
<dbReference type="SUPFAM" id="SSF69360">
    <property type="entry name" value="Cell wall binding repeat"/>
    <property type="match status" value="1"/>
</dbReference>
<name>K4IE44_PSYTT</name>
<reference evidence="2" key="1">
    <citation type="submission" date="2006-03" db="EMBL/GenBank/DDBJ databases">
        <authorList>
            <person name="Bowman J."/>
            <person name="Ferriera S."/>
            <person name="Johnson J."/>
            <person name="Kravitz S."/>
            <person name="Halpern A."/>
            <person name="Remington K."/>
            <person name="Beeson K."/>
            <person name="Tran B."/>
            <person name="Rogers Y.-H."/>
            <person name="Friedman R."/>
            <person name="Venter J.C."/>
        </authorList>
    </citation>
    <scope>NUCLEOTIDE SEQUENCE [LARGE SCALE GENOMIC DNA]</scope>
    <source>
        <strain evidence="2">ATCC 700755</strain>
    </source>
</reference>
<dbReference type="KEGG" id="ptq:P700755_001152"/>
<accession>K4IE44</accession>
<dbReference type="OrthoDB" id="623514at2"/>
<reference evidence="2" key="2">
    <citation type="submission" date="2012-09" db="EMBL/GenBank/DDBJ databases">
        <title>The complete sequence of Psychroflexus torquis an extreme psychrophile from sea-ice that is stimulated by light.</title>
        <authorList>
            <person name="Feng S."/>
            <person name="Powell S.M."/>
            <person name="Bowman J.P."/>
        </authorList>
    </citation>
    <scope>NUCLEOTIDE SEQUENCE [LARGE SCALE GENOMIC DNA]</scope>
    <source>
        <strain evidence="2">ATCC 700755</strain>
    </source>
</reference>
<evidence type="ECO:0000313" key="2">
    <source>
        <dbReference type="EMBL" id="AFU68113.1"/>
    </source>
</evidence>
<feature type="chain" id="PRO_5003879008" description="WG repeat-containing protein" evidence="1">
    <location>
        <begin position="20"/>
        <end position="469"/>
    </location>
</feature>
<dbReference type="Proteomes" id="UP000008514">
    <property type="component" value="Chromosome"/>
</dbReference>
<sequence>MKIKITLLLLIAIPFCALAQNSEILAKSYFLKAKEFYGNGNNTEALTNLNTCLKNINGESNAKIEALYVDIFMAKQEYVKAQEHISQYFKKATEDHSDYMKMVSLFAEITESAKKERLKLFNSNPNITLVAKEENNKWGFINRDGKFIIKPQYDATIDNMEYDRAIVKIGSKYGVINSQDIKVIPIIHDTIIRDSNNFIYLNSNKYYFTNNLGKLRLSDGCLKFTQLADDFYLCHINKDDNKGGTLLHVNMNIIIKNIKSCKIYKSFDNKHHYEIKFKDKTMNSLIDENGNIKIEPTKRFISSPIAQTYKAMKDITSVAETNIFIVKDLDDSYVEPDKIYNAKTKQTITYFYTEKESKLKEIINTKRGSFIRCQKIFKNGKVGFVSDKAIITPQFNEISHSFGKYIFVTGNYGKGLVDSEGNIVIPLKYSEVKYSRSDKNIKKWFGVKQGKNVDVYDTNGKFLYESTLD</sequence>
<dbReference type="AlphaFoldDB" id="K4IE44"/>
<dbReference type="STRING" id="313595.P700755_001152"/>
<dbReference type="HOGENOM" id="CLU_582490_0_0_10"/>
<protein>
    <recommendedName>
        <fullName evidence="4">WG repeat-containing protein</fullName>
    </recommendedName>
</protein>
<keyword evidence="3" id="KW-1185">Reference proteome</keyword>
<keyword evidence="1" id="KW-0732">Signal</keyword>
<dbReference type="RefSeq" id="WP_015023719.1">
    <property type="nucleotide sequence ID" value="NC_018721.1"/>
</dbReference>
<proteinExistence type="predicted"/>